<dbReference type="AlphaFoldDB" id="A0AAV6MXJ1"/>
<feature type="non-terminal residue" evidence="1">
    <location>
        <position position="1"/>
    </location>
</feature>
<dbReference type="EMBL" id="JAGKQH010000011">
    <property type="protein sequence ID" value="KAG6588457.1"/>
    <property type="molecule type" value="Genomic_DNA"/>
</dbReference>
<proteinExistence type="predicted"/>
<evidence type="ECO:0000313" key="2">
    <source>
        <dbReference type="Proteomes" id="UP000685013"/>
    </source>
</evidence>
<sequence>MLSGFSQGTGRKYCTRHISASDILTLVRLTNLRGSRQVSFRVLLTERIFPAMLVWLLTSDIRSRPPPPTATEEASHERFVDAVHSARRTLPDSGVWFSLDCCSMCDCFSLYNVANVLYCSDFTLEDGVLSKEESPFGSGQATLAISGHLAREENRRDTLFVRKNGLVLLCSSTEWGVGGPRKL</sequence>
<keyword evidence="2" id="KW-1185">Reference proteome</keyword>
<comment type="caution">
    <text evidence="1">The sequence shown here is derived from an EMBL/GenBank/DDBJ whole genome shotgun (WGS) entry which is preliminary data.</text>
</comment>
<evidence type="ECO:0000313" key="1">
    <source>
        <dbReference type="EMBL" id="KAG6588457.1"/>
    </source>
</evidence>
<gene>
    <name evidence="1" type="ORF">SDJN03_17022</name>
</gene>
<protein>
    <submittedName>
        <fullName evidence="1">Uncharacterized protein</fullName>
    </submittedName>
</protein>
<reference evidence="1 2" key="1">
    <citation type="journal article" date="2021" name="Hortic Res">
        <title>The domestication of Cucurbita argyrosperma as revealed by the genome of its wild relative.</title>
        <authorList>
            <person name="Barrera-Redondo J."/>
            <person name="Sanchez-de la Vega G."/>
            <person name="Aguirre-Liguori J.A."/>
            <person name="Castellanos-Morales G."/>
            <person name="Gutierrez-Guerrero Y.T."/>
            <person name="Aguirre-Dugua X."/>
            <person name="Aguirre-Planter E."/>
            <person name="Tenaillon M.I."/>
            <person name="Lira-Saade R."/>
            <person name="Eguiarte L.E."/>
        </authorList>
    </citation>
    <scope>NUCLEOTIDE SEQUENCE [LARGE SCALE GENOMIC DNA]</scope>
    <source>
        <strain evidence="1">JBR-2021</strain>
    </source>
</reference>
<dbReference type="Proteomes" id="UP000685013">
    <property type="component" value="Chromosome 11"/>
</dbReference>
<name>A0AAV6MXJ1_9ROSI</name>
<accession>A0AAV6MXJ1</accession>
<organism evidence="1 2">
    <name type="scientific">Cucurbita argyrosperma subsp. sororia</name>
    <dbReference type="NCBI Taxonomy" id="37648"/>
    <lineage>
        <taxon>Eukaryota</taxon>
        <taxon>Viridiplantae</taxon>
        <taxon>Streptophyta</taxon>
        <taxon>Embryophyta</taxon>
        <taxon>Tracheophyta</taxon>
        <taxon>Spermatophyta</taxon>
        <taxon>Magnoliopsida</taxon>
        <taxon>eudicotyledons</taxon>
        <taxon>Gunneridae</taxon>
        <taxon>Pentapetalae</taxon>
        <taxon>rosids</taxon>
        <taxon>fabids</taxon>
        <taxon>Cucurbitales</taxon>
        <taxon>Cucurbitaceae</taxon>
        <taxon>Cucurbiteae</taxon>
        <taxon>Cucurbita</taxon>
    </lineage>
</organism>